<feature type="chain" id="PRO_5033981979" evidence="2">
    <location>
        <begin position="23"/>
        <end position="203"/>
    </location>
</feature>
<evidence type="ECO:0000259" key="3">
    <source>
        <dbReference type="Pfam" id="PF11938"/>
    </source>
</evidence>
<dbReference type="Ensembl" id="ENSEBUT00000022736.1">
    <property type="protein sequence ID" value="ENSEBUP00000022159.1"/>
    <property type="gene ID" value="ENSEBUG00000013660.1"/>
</dbReference>
<dbReference type="GO" id="GO:0005783">
    <property type="term" value="C:endoplasmic reticulum"/>
    <property type="evidence" value="ECO:0007669"/>
    <property type="project" value="TreeGrafter"/>
</dbReference>
<name>A0A8C4QYD2_EPTBU</name>
<reference evidence="4" key="1">
    <citation type="submission" date="2025-08" db="UniProtKB">
        <authorList>
            <consortium name="Ensembl"/>
        </authorList>
    </citation>
    <scope>IDENTIFICATION</scope>
</reference>
<evidence type="ECO:0000256" key="2">
    <source>
        <dbReference type="SAM" id="SignalP"/>
    </source>
</evidence>
<sequence>MSAPNGAVSVVVVLLCLVGIQARKDNDLYCGACRALVDELSWAVENVDPKKTIQVGSFRINPDGSQTIAEVPYARSETHMLELMDHVCENMADYGQTEQGPGSRKSFVRISGRTGEKLDLTNVTISSETTKMLKFACESIVEEHEDDVIALFVHDAENITDKFCSSKTGLLSLTLVFPLHVVCQSDSHSLKLPSLFMAQFSLT</sequence>
<evidence type="ECO:0000313" key="4">
    <source>
        <dbReference type="Ensembl" id="ENSEBUP00000022159.1"/>
    </source>
</evidence>
<dbReference type="InterPro" id="IPR042415">
    <property type="entry name" value="CNPY"/>
</dbReference>
<comment type="similarity">
    <text evidence="1">Belongs to the canopy family.</text>
</comment>
<organism evidence="4 5">
    <name type="scientific">Eptatretus burgeri</name>
    <name type="common">Inshore hagfish</name>
    <dbReference type="NCBI Taxonomy" id="7764"/>
    <lineage>
        <taxon>Eukaryota</taxon>
        <taxon>Metazoa</taxon>
        <taxon>Chordata</taxon>
        <taxon>Craniata</taxon>
        <taxon>Vertebrata</taxon>
        <taxon>Cyclostomata</taxon>
        <taxon>Myxini</taxon>
        <taxon>Myxiniformes</taxon>
        <taxon>Myxinidae</taxon>
        <taxon>Eptatretinae</taxon>
        <taxon>Eptatretus</taxon>
    </lineage>
</organism>
<dbReference type="PANTHER" id="PTHR13341:SF6">
    <property type="entry name" value="PROTEIN CANOPY HOMOLOG 2"/>
    <property type="match status" value="1"/>
</dbReference>
<feature type="domain" description="DUF3456" evidence="3">
    <location>
        <begin position="29"/>
        <end position="168"/>
    </location>
</feature>
<keyword evidence="2" id="KW-0732">Signal</keyword>
<dbReference type="Pfam" id="PF11938">
    <property type="entry name" value="DUF3456"/>
    <property type="match status" value="1"/>
</dbReference>
<evidence type="ECO:0000313" key="5">
    <source>
        <dbReference type="Proteomes" id="UP000694388"/>
    </source>
</evidence>
<accession>A0A8C4QYD2</accession>
<dbReference type="AlphaFoldDB" id="A0A8C4QYD2"/>
<protein>
    <submittedName>
        <fullName evidence="4">Canopy FGF signaling regulator 2</fullName>
    </submittedName>
</protein>
<dbReference type="GeneTree" id="ENSGT00940000164642"/>
<proteinExistence type="inferred from homology"/>
<feature type="signal peptide" evidence="2">
    <location>
        <begin position="1"/>
        <end position="22"/>
    </location>
</feature>
<keyword evidence="5" id="KW-1185">Reference proteome</keyword>
<reference evidence="4" key="2">
    <citation type="submission" date="2025-09" db="UniProtKB">
        <authorList>
            <consortium name="Ensembl"/>
        </authorList>
    </citation>
    <scope>IDENTIFICATION</scope>
</reference>
<evidence type="ECO:0000256" key="1">
    <source>
        <dbReference type="ARBA" id="ARBA00007285"/>
    </source>
</evidence>
<dbReference type="Proteomes" id="UP000694388">
    <property type="component" value="Unplaced"/>
</dbReference>
<dbReference type="InterPro" id="IPR021852">
    <property type="entry name" value="DUF3456"/>
</dbReference>
<dbReference type="PANTHER" id="PTHR13341">
    <property type="entry name" value="MIR-INTERACTING SAPOSIN-LIKE PROTEIN"/>
    <property type="match status" value="1"/>
</dbReference>